<dbReference type="EMBL" id="JANBUW010000366">
    <property type="protein sequence ID" value="KAJ2847191.1"/>
    <property type="molecule type" value="Genomic_DNA"/>
</dbReference>
<proteinExistence type="predicted"/>
<sequence>MALLLTLAFSVLVALVFVLFGAPAFSQHSETFMAAVNFSLLAITPAILTLKPTFSAWRRALLSAEQKSVPEKWAAGFFWCTVVATWASAYFIPMDWDRPWQRWPLPIVGGAFLGNLISLLFVLIRCFIIPVARADFEESENEKRRMIRELQNEERQTRPVTRSMAKKDL</sequence>
<keyword evidence="3" id="KW-0337">GPI-anchor biosynthesis</keyword>
<keyword evidence="5" id="KW-0256">Endoplasmic reticulum</keyword>
<feature type="compositionally biased region" description="Basic and acidic residues" evidence="8">
    <location>
        <begin position="148"/>
        <end position="157"/>
    </location>
</feature>
<evidence type="ECO:0000256" key="8">
    <source>
        <dbReference type="SAM" id="MobiDB-lite"/>
    </source>
</evidence>
<evidence type="ECO:0000256" key="6">
    <source>
        <dbReference type="ARBA" id="ARBA00022989"/>
    </source>
</evidence>
<evidence type="ECO:0000256" key="9">
    <source>
        <dbReference type="SAM" id="Phobius"/>
    </source>
</evidence>
<evidence type="ECO:0000256" key="1">
    <source>
        <dbReference type="ARBA" id="ARBA00004477"/>
    </source>
</evidence>
<feature type="region of interest" description="Disordered" evidence="8">
    <location>
        <begin position="148"/>
        <end position="169"/>
    </location>
</feature>
<feature type="transmembrane region" description="Helical" evidence="9">
    <location>
        <begin position="36"/>
        <end position="54"/>
    </location>
</feature>
<evidence type="ECO:0000256" key="7">
    <source>
        <dbReference type="ARBA" id="ARBA00023136"/>
    </source>
</evidence>
<name>A0A9W8IBP1_9FUNG</name>
<organism evidence="11 12">
    <name type="scientific">Coemansia brasiliensis</name>
    <dbReference type="NCBI Taxonomy" id="2650707"/>
    <lineage>
        <taxon>Eukaryota</taxon>
        <taxon>Fungi</taxon>
        <taxon>Fungi incertae sedis</taxon>
        <taxon>Zoopagomycota</taxon>
        <taxon>Kickxellomycotina</taxon>
        <taxon>Kickxellomycetes</taxon>
        <taxon>Kickxellales</taxon>
        <taxon>Kickxellaceae</taxon>
        <taxon>Coemansia</taxon>
    </lineage>
</organism>
<gene>
    <name evidence="11" type="ORF">IWW36_003978</name>
</gene>
<feature type="chain" id="PRO_5040835077" evidence="10">
    <location>
        <begin position="27"/>
        <end position="169"/>
    </location>
</feature>
<evidence type="ECO:0000313" key="11">
    <source>
        <dbReference type="EMBL" id="KAJ2847191.1"/>
    </source>
</evidence>
<keyword evidence="4 9" id="KW-0812">Transmembrane</keyword>
<evidence type="ECO:0000256" key="5">
    <source>
        <dbReference type="ARBA" id="ARBA00022824"/>
    </source>
</evidence>
<keyword evidence="12" id="KW-1185">Reference proteome</keyword>
<comment type="caution">
    <text evidence="11">The sequence shown here is derived from an EMBL/GenBank/DDBJ whole genome shotgun (WGS) entry which is preliminary data.</text>
</comment>
<comment type="subcellular location">
    <subcellularLocation>
        <location evidence="1">Endoplasmic reticulum membrane</location>
        <topology evidence="1">Multi-pass membrane protein</topology>
    </subcellularLocation>
</comment>
<dbReference type="GO" id="GO:0006506">
    <property type="term" value="P:GPI anchor biosynthetic process"/>
    <property type="evidence" value="ECO:0007669"/>
    <property type="project" value="UniProtKB-KW"/>
</dbReference>
<dbReference type="GO" id="GO:0005789">
    <property type="term" value="C:endoplasmic reticulum membrane"/>
    <property type="evidence" value="ECO:0007669"/>
    <property type="project" value="UniProtKB-SubCell"/>
</dbReference>
<reference evidence="11" key="1">
    <citation type="submission" date="2022-07" db="EMBL/GenBank/DDBJ databases">
        <title>Phylogenomic reconstructions and comparative analyses of Kickxellomycotina fungi.</title>
        <authorList>
            <person name="Reynolds N.K."/>
            <person name="Stajich J.E."/>
            <person name="Barry K."/>
            <person name="Grigoriev I.V."/>
            <person name="Crous P."/>
            <person name="Smith M.E."/>
        </authorList>
    </citation>
    <scope>NUCLEOTIDE SEQUENCE</scope>
    <source>
        <strain evidence="11">NRRL 1566</strain>
    </source>
</reference>
<evidence type="ECO:0000256" key="2">
    <source>
        <dbReference type="ARBA" id="ARBA00004687"/>
    </source>
</evidence>
<dbReference type="Pfam" id="PF06699">
    <property type="entry name" value="PIG-F"/>
    <property type="match status" value="1"/>
</dbReference>
<evidence type="ECO:0000256" key="3">
    <source>
        <dbReference type="ARBA" id="ARBA00022502"/>
    </source>
</evidence>
<comment type="pathway">
    <text evidence="2">Glycolipid biosynthesis; glycosylphosphatidylinositol-anchor biosynthesis.</text>
</comment>
<dbReference type="Proteomes" id="UP001139887">
    <property type="component" value="Unassembled WGS sequence"/>
</dbReference>
<keyword evidence="6 9" id="KW-1133">Transmembrane helix</keyword>
<keyword evidence="10" id="KW-0732">Signal</keyword>
<keyword evidence="7 9" id="KW-0472">Membrane</keyword>
<dbReference type="InterPro" id="IPR009580">
    <property type="entry name" value="GPI_biosynthesis_protein_Pig-F"/>
</dbReference>
<evidence type="ECO:0000313" key="12">
    <source>
        <dbReference type="Proteomes" id="UP001139887"/>
    </source>
</evidence>
<evidence type="ECO:0000256" key="4">
    <source>
        <dbReference type="ARBA" id="ARBA00022692"/>
    </source>
</evidence>
<dbReference type="OrthoDB" id="17366at2759"/>
<protein>
    <submittedName>
        <fullName evidence="11">Uncharacterized protein</fullName>
    </submittedName>
</protein>
<feature type="transmembrane region" description="Helical" evidence="9">
    <location>
        <begin position="74"/>
        <end position="92"/>
    </location>
</feature>
<feature type="signal peptide" evidence="10">
    <location>
        <begin position="1"/>
        <end position="26"/>
    </location>
</feature>
<accession>A0A9W8IBP1</accession>
<evidence type="ECO:0000256" key="10">
    <source>
        <dbReference type="SAM" id="SignalP"/>
    </source>
</evidence>
<dbReference type="AlphaFoldDB" id="A0A9W8IBP1"/>
<feature type="transmembrane region" description="Helical" evidence="9">
    <location>
        <begin position="112"/>
        <end position="136"/>
    </location>
</feature>